<keyword evidence="9" id="KW-0238">DNA-binding</keyword>
<keyword evidence="6" id="KW-0548">Nucleotidyltransferase</keyword>
<evidence type="ECO:0000256" key="2">
    <source>
        <dbReference type="ARBA" id="ARBA00005755"/>
    </source>
</evidence>
<evidence type="ECO:0000256" key="7">
    <source>
        <dbReference type="ARBA" id="ARBA00022705"/>
    </source>
</evidence>
<keyword evidence="5" id="KW-0808">Transferase</keyword>
<keyword evidence="4" id="KW-1048">Host nucleus</keyword>
<evidence type="ECO:0000256" key="5">
    <source>
        <dbReference type="ARBA" id="ARBA00022679"/>
    </source>
</evidence>
<keyword evidence="7" id="KW-0235">DNA replication</keyword>
<dbReference type="GO" id="GO:0003887">
    <property type="term" value="F:DNA-directed DNA polymerase activity"/>
    <property type="evidence" value="ECO:0007669"/>
    <property type="project" value="UniProtKB-KW"/>
</dbReference>
<feature type="domain" description="DNA-directed DNA polymerase family B multifunctional" evidence="11">
    <location>
        <begin position="1"/>
        <end position="358"/>
    </location>
</feature>
<keyword evidence="8" id="KW-0239">DNA-directed DNA polymerase</keyword>
<dbReference type="InterPro" id="IPR017964">
    <property type="entry name" value="DNA-dir_DNA_pol_B_CS"/>
</dbReference>
<dbReference type="EMBL" id="EU004542">
    <property type="protein sequence ID" value="ABV59131.1"/>
    <property type="molecule type" value="Genomic_DNA"/>
</dbReference>
<proteinExistence type="inferred from homology"/>
<dbReference type="Gene3D" id="3.90.1600.10">
    <property type="entry name" value="Palm domain of DNA polymerase"/>
    <property type="match status" value="2"/>
</dbReference>
<dbReference type="InterPro" id="IPR050240">
    <property type="entry name" value="DNA_pol_type-B"/>
</dbReference>
<feature type="non-terminal residue" evidence="12">
    <location>
        <position position="1"/>
    </location>
</feature>
<evidence type="ECO:0000256" key="8">
    <source>
        <dbReference type="ARBA" id="ARBA00022932"/>
    </source>
</evidence>
<comment type="similarity">
    <text evidence="2">Belongs to the DNA polymerase type-B family.</text>
</comment>
<evidence type="ECO:0000256" key="3">
    <source>
        <dbReference type="ARBA" id="ARBA00012417"/>
    </source>
</evidence>
<evidence type="ECO:0000256" key="10">
    <source>
        <dbReference type="ARBA" id="ARBA00049244"/>
    </source>
</evidence>
<comment type="catalytic activity">
    <reaction evidence="10">
        <text>DNA(n) + a 2'-deoxyribonucleoside 5'-triphosphate = DNA(n+1) + diphosphate</text>
        <dbReference type="Rhea" id="RHEA:22508"/>
        <dbReference type="Rhea" id="RHEA-COMP:17339"/>
        <dbReference type="Rhea" id="RHEA-COMP:17340"/>
        <dbReference type="ChEBI" id="CHEBI:33019"/>
        <dbReference type="ChEBI" id="CHEBI:61560"/>
        <dbReference type="ChEBI" id="CHEBI:173112"/>
        <dbReference type="EC" id="2.7.7.7"/>
    </reaction>
</comment>
<accession>A8C727</accession>
<dbReference type="GO" id="GO:0042025">
    <property type="term" value="C:host cell nucleus"/>
    <property type="evidence" value="ECO:0007669"/>
    <property type="project" value="UniProtKB-SubCell"/>
</dbReference>
<dbReference type="GO" id="GO:0003677">
    <property type="term" value="F:DNA binding"/>
    <property type="evidence" value="ECO:0007669"/>
    <property type="project" value="UniProtKB-KW"/>
</dbReference>
<sequence length="376" mass="42259">SIIQAHNLCLSTLTTNEASLCNLEEGVDYNRFSVQGLELFYVKTHVRQSLLGELLTDWLALRRSIRAKMRTVCSEEQVLLDKQQLAIKITCNSVYGFTGVAAGLLPCLEVAATVTTVGRAMLLDTRDYIHTRWDTREKLLNDFPMLERFTVPEECHSMRIIYGDTDSVFIKCTGITLDGLLSFGDDIAKHISKSLFVAPIKLECEKTFTKLLMITKKKYIGIINGDKMMMKGIDLVRKNNCLFVNRTARELVDCLFYNDDVSAAAAEIAVAPVSDISSAPPPTGFMPFGAILRKAYTTISKSNDLEIKDFIMTSELSRAPENYVNTKIPHLTVYNKLKERNEQLPQIKDRIEFVMIDEGVASGADTEDDWRSTRLG</sequence>
<evidence type="ECO:0000256" key="1">
    <source>
        <dbReference type="ARBA" id="ARBA00004147"/>
    </source>
</evidence>
<dbReference type="InterPro" id="IPR023211">
    <property type="entry name" value="DNA_pol_palm_dom_sf"/>
</dbReference>
<dbReference type="SUPFAM" id="SSF56672">
    <property type="entry name" value="DNA/RNA polymerases"/>
    <property type="match status" value="1"/>
</dbReference>
<dbReference type="Gene3D" id="1.10.132.60">
    <property type="entry name" value="DNA polymerase family B, C-terminal domain"/>
    <property type="match status" value="1"/>
</dbReference>
<feature type="non-terminal residue" evidence="12">
    <location>
        <position position="376"/>
    </location>
</feature>
<reference evidence="12" key="1">
    <citation type="journal article" date="2008" name="Vet. Microbiol.">
        <title>Two herpesviruses associated with disease in wild Atlantic loggerhead sea turtles (Caretta caretta).</title>
        <authorList>
            <person name="Stacy B.A."/>
            <person name="Wellehan J.F."/>
            <person name="Foley A.M."/>
            <person name="Coberley S.S."/>
            <person name="Herbst L.H."/>
            <person name="Manire C.A."/>
            <person name="Garner M.M."/>
            <person name="Brookins M.D."/>
            <person name="Childress A.L."/>
            <person name="Jacobson E.R."/>
        </authorList>
    </citation>
    <scope>NUCLEOTIDE SEQUENCE</scope>
    <source>
        <strain evidence="12">N0581</strain>
    </source>
</reference>
<evidence type="ECO:0000313" key="12">
    <source>
        <dbReference type="EMBL" id="ABV59131.1"/>
    </source>
</evidence>
<dbReference type="GO" id="GO:0006261">
    <property type="term" value="P:DNA-templated DNA replication"/>
    <property type="evidence" value="ECO:0007669"/>
    <property type="project" value="TreeGrafter"/>
</dbReference>
<protein>
    <recommendedName>
        <fullName evidence="3">DNA-directed DNA polymerase</fullName>
        <ecNumber evidence="3">2.7.7.7</ecNumber>
    </recommendedName>
</protein>
<dbReference type="PANTHER" id="PTHR10322:SF23">
    <property type="entry name" value="DNA POLYMERASE DELTA CATALYTIC SUBUNIT"/>
    <property type="match status" value="1"/>
</dbReference>
<dbReference type="PROSITE" id="PS00116">
    <property type="entry name" value="DNA_POLYMERASE_B"/>
    <property type="match status" value="1"/>
</dbReference>
<dbReference type="InterPro" id="IPR006172">
    <property type="entry name" value="DNA-dir_DNA_pol_B"/>
</dbReference>
<dbReference type="PANTHER" id="PTHR10322">
    <property type="entry name" value="DNA POLYMERASE CATALYTIC SUBUNIT"/>
    <property type="match status" value="1"/>
</dbReference>
<evidence type="ECO:0000259" key="11">
    <source>
        <dbReference type="Pfam" id="PF00136"/>
    </source>
</evidence>
<evidence type="ECO:0000256" key="6">
    <source>
        <dbReference type="ARBA" id="ARBA00022695"/>
    </source>
</evidence>
<evidence type="ECO:0000256" key="4">
    <source>
        <dbReference type="ARBA" id="ARBA00022562"/>
    </source>
</evidence>
<dbReference type="InterPro" id="IPR006134">
    <property type="entry name" value="DNA-dir_DNA_pol_B_multi_dom"/>
</dbReference>
<comment type="subcellular location">
    <subcellularLocation>
        <location evidence="1">Host nucleus</location>
    </subcellularLocation>
</comment>
<evidence type="ECO:0000256" key="9">
    <source>
        <dbReference type="ARBA" id="ARBA00023125"/>
    </source>
</evidence>
<dbReference type="EC" id="2.7.7.7" evidence="3"/>
<dbReference type="PRINTS" id="PR00106">
    <property type="entry name" value="DNAPOLB"/>
</dbReference>
<dbReference type="GO" id="GO:0000166">
    <property type="term" value="F:nucleotide binding"/>
    <property type="evidence" value="ECO:0007669"/>
    <property type="project" value="InterPro"/>
</dbReference>
<dbReference type="InterPro" id="IPR043502">
    <property type="entry name" value="DNA/RNA_pol_sf"/>
</dbReference>
<name>A8C727_9VIRU</name>
<organism evidence="12">
    <name type="scientific">Loggerhead orocutaneous herpesvirus</name>
    <dbReference type="NCBI Taxonomy" id="471967"/>
    <lineage>
        <taxon>Viruses</taxon>
        <taxon>Duplodnaviria</taxon>
        <taxon>Heunggongvirae</taxon>
        <taxon>Peploviricota</taxon>
        <taxon>Herviviricetes</taxon>
        <taxon>Herpesvirales</taxon>
        <taxon>Turtle herpesviruses</taxon>
    </lineage>
</organism>
<dbReference type="InterPro" id="IPR042087">
    <property type="entry name" value="DNA_pol_B_thumb"/>
</dbReference>
<dbReference type="Pfam" id="PF00136">
    <property type="entry name" value="DNA_pol_B"/>
    <property type="match status" value="1"/>
</dbReference>